<dbReference type="Proteomes" id="UP000233256">
    <property type="component" value="Unassembled WGS sequence"/>
</dbReference>
<proteinExistence type="predicted"/>
<name>A0A2N1PPJ3_9BACT</name>
<dbReference type="InterPro" id="IPR002731">
    <property type="entry name" value="ATPase_BadF"/>
</dbReference>
<dbReference type="PANTHER" id="PTHR32329:SF8">
    <property type="entry name" value="ACTIVATOR OF (R)-2-HYDROXYGLUTARYL-COA DEHYDRATASE"/>
    <property type="match status" value="1"/>
</dbReference>
<evidence type="ECO:0000313" key="7">
    <source>
        <dbReference type="Proteomes" id="UP000233256"/>
    </source>
</evidence>
<dbReference type="Pfam" id="PF01869">
    <property type="entry name" value="BcrAD_BadFG"/>
    <property type="match status" value="1"/>
</dbReference>
<feature type="domain" description="ATPase BadF/BadG/BcrA/BcrD type" evidence="5">
    <location>
        <begin position="4"/>
        <end position="249"/>
    </location>
</feature>
<keyword evidence="4" id="KW-0411">Iron-sulfur</keyword>
<evidence type="ECO:0000259" key="5">
    <source>
        <dbReference type="Pfam" id="PF01869"/>
    </source>
</evidence>
<evidence type="ECO:0000256" key="3">
    <source>
        <dbReference type="ARBA" id="ARBA00023004"/>
    </source>
</evidence>
<dbReference type="AlphaFoldDB" id="A0A2N1PPJ3"/>
<protein>
    <submittedName>
        <fullName evidence="6">3-hydroxyacyl-ACP dehydratase</fullName>
    </submittedName>
</protein>
<gene>
    <name evidence="6" type="ORF">CVV64_09895</name>
</gene>
<accession>A0A2N1PPJ3</accession>
<sequence length="269" mass="28314">MQSLGIDIGSRTTKVIILRGTEGNSFPEICFESIIGTGFDVSADIEHLLDCLHWDVAISTGYGRNRAAAIINSETISEISAFALGGIFLYPHCRTILDIGGQDTKVIRYDDLGRILRFEMNDRCAAGTGKFMELSAMTLGMNLVCFSNLHKADSQPKDINSMCAVFAESEMVSLIHSGATPEEVGLGVIKSVASRAASMLGKIGLTGPVAFAGGGSLNQTLSMMISSSLGVPVITSEKSQFAGALGCALKGLGWSPAWGLSQTAHQTGS</sequence>
<dbReference type="InterPro" id="IPR051805">
    <property type="entry name" value="Dehydratase_Activator_Redct"/>
</dbReference>
<comment type="cofactor">
    <cofactor evidence="1">
        <name>[4Fe-4S] cluster</name>
        <dbReference type="ChEBI" id="CHEBI:49883"/>
    </cofactor>
</comment>
<dbReference type="SUPFAM" id="SSF53067">
    <property type="entry name" value="Actin-like ATPase domain"/>
    <property type="match status" value="1"/>
</dbReference>
<evidence type="ECO:0000313" key="6">
    <source>
        <dbReference type="EMBL" id="PKK90268.1"/>
    </source>
</evidence>
<keyword evidence="3" id="KW-0408">Iron</keyword>
<dbReference type="InterPro" id="IPR043129">
    <property type="entry name" value="ATPase_NBD"/>
</dbReference>
<dbReference type="NCBIfam" id="TIGR00241">
    <property type="entry name" value="CoA_E_activ"/>
    <property type="match status" value="1"/>
</dbReference>
<dbReference type="InterPro" id="IPR008275">
    <property type="entry name" value="CoA_E_activase_dom"/>
</dbReference>
<dbReference type="GO" id="GO:0051536">
    <property type="term" value="F:iron-sulfur cluster binding"/>
    <property type="evidence" value="ECO:0007669"/>
    <property type="project" value="UniProtKB-KW"/>
</dbReference>
<evidence type="ECO:0000256" key="2">
    <source>
        <dbReference type="ARBA" id="ARBA00022723"/>
    </source>
</evidence>
<dbReference type="EMBL" id="PGXC01000006">
    <property type="protein sequence ID" value="PKK90268.1"/>
    <property type="molecule type" value="Genomic_DNA"/>
</dbReference>
<organism evidence="6 7">
    <name type="scientific">Candidatus Wallbacteria bacterium HGW-Wallbacteria-1</name>
    <dbReference type="NCBI Taxonomy" id="2013854"/>
    <lineage>
        <taxon>Bacteria</taxon>
        <taxon>Candidatus Walliibacteriota</taxon>
    </lineage>
</organism>
<keyword evidence="2" id="KW-0479">Metal-binding</keyword>
<comment type="caution">
    <text evidence="6">The sequence shown here is derived from an EMBL/GenBank/DDBJ whole genome shotgun (WGS) entry which is preliminary data.</text>
</comment>
<dbReference type="GO" id="GO:0046872">
    <property type="term" value="F:metal ion binding"/>
    <property type="evidence" value="ECO:0007669"/>
    <property type="project" value="UniProtKB-KW"/>
</dbReference>
<reference evidence="6 7" key="1">
    <citation type="journal article" date="2017" name="ISME J.">
        <title>Potential for microbial H2 and metal transformations associated with novel bacteria and archaea in deep terrestrial subsurface sediments.</title>
        <authorList>
            <person name="Hernsdorf A.W."/>
            <person name="Amano Y."/>
            <person name="Miyakawa K."/>
            <person name="Ise K."/>
            <person name="Suzuki Y."/>
            <person name="Anantharaman K."/>
            <person name="Probst A."/>
            <person name="Burstein D."/>
            <person name="Thomas B.C."/>
            <person name="Banfield J.F."/>
        </authorList>
    </citation>
    <scope>NUCLEOTIDE SEQUENCE [LARGE SCALE GENOMIC DNA]</scope>
    <source>
        <strain evidence="6">HGW-Wallbacteria-1</strain>
    </source>
</reference>
<evidence type="ECO:0000256" key="1">
    <source>
        <dbReference type="ARBA" id="ARBA00001966"/>
    </source>
</evidence>
<evidence type="ECO:0000256" key="4">
    <source>
        <dbReference type="ARBA" id="ARBA00023014"/>
    </source>
</evidence>
<dbReference type="PANTHER" id="PTHR32329">
    <property type="entry name" value="BIFUNCTIONAL PROTEIN [INCLUDES 2-HYDROXYACYL-COA DEHYDRATASE (N-TER) AND ITS ACTIVATOR DOMAIN (C_TERM)-RELATED"/>
    <property type="match status" value="1"/>
</dbReference>
<dbReference type="Gene3D" id="3.30.420.40">
    <property type="match status" value="2"/>
</dbReference>